<reference evidence="2 3" key="1">
    <citation type="journal article" date="2013" name="Genome Biol.">
        <title>Comparative genomics of the core and accessory genomes of 48 Sinorhizobium strains comprising five genospecies.</title>
        <authorList>
            <person name="Sugawara M."/>
            <person name="Epstein B."/>
            <person name="Badgley B.D."/>
            <person name="Unno T."/>
            <person name="Xu L."/>
            <person name="Reese J."/>
            <person name="Gyaneshwar P."/>
            <person name="Denny R."/>
            <person name="Mudge J."/>
            <person name="Bharti A.K."/>
            <person name="Farmer A.D."/>
            <person name="May G.D."/>
            <person name="Woodward J.E."/>
            <person name="Medigue C."/>
            <person name="Vallenet D."/>
            <person name="Lajus A."/>
            <person name="Rouy Z."/>
            <person name="Martinez-Vaz B."/>
            <person name="Tiffin P."/>
            <person name="Young N.D."/>
            <person name="Sadowsky M.J."/>
        </authorList>
    </citation>
    <scope>NUCLEOTIDE SEQUENCE [LARGE SCALE GENOMIC DNA]</scope>
    <source>
        <strain evidence="2 3">N6B1</strain>
    </source>
</reference>
<keyword evidence="1" id="KW-0472">Membrane</keyword>
<dbReference type="GeneID" id="25013497"/>
<dbReference type="Proteomes" id="UP000429484">
    <property type="component" value="Unassembled WGS sequence"/>
</dbReference>
<keyword evidence="1" id="KW-1133">Transmembrane helix</keyword>
<evidence type="ECO:0000313" key="3">
    <source>
        <dbReference type="Proteomes" id="UP000429484"/>
    </source>
</evidence>
<evidence type="ECO:0000313" key="2">
    <source>
        <dbReference type="EMBL" id="MQW34209.1"/>
    </source>
</evidence>
<evidence type="ECO:0000256" key="1">
    <source>
        <dbReference type="SAM" id="Phobius"/>
    </source>
</evidence>
<gene>
    <name evidence="2" type="ORF">GHK53_15800</name>
</gene>
<dbReference type="AlphaFoldDB" id="A0A222LJ88"/>
<comment type="caution">
    <text evidence="2">The sequence shown here is derived from an EMBL/GenBank/DDBJ whole genome shotgun (WGS) entry which is preliminary data.</text>
</comment>
<organism evidence="2 3">
    <name type="scientific">Rhizobium meliloti</name>
    <name type="common">Ensifer meliloti</name>
    <name type="synonym">Sinorhizobium meliloti</name>
    <dbReference type="NCBI Taxonomy" id="382"/>
    <lineage>
        <taxon>Bacteria</taxon>
        <taxon>Pseudomonadati</taxon>
        <taxon>Pseudomonadota</taxon>
        <taxon>Alphaproteobacteria</taxon>
        <taxon>Hyphomicrobiales</taxon>
        <taxon>Rhizobiaceae</taxon>
        <taxon>Sinorhizobium/Ensifer group</taxon>
        <taxon>Sinorhizobium</taxon>
    </lineage>
</organism>
<feature type="transmembrane region" description="Helical" evidence="1">
    <location>
        <begin position="16"/>
        <end position="36"/>
    </location>
</feature>
<dbReference type="RefSeq" id="WP_003525673.1">
    <property type="nucleotide sequence ID" value="NZ_BJNJ01000042.1"/>
</dbReference>
<dbReference type="OMA" id="MFTRSHH"/>
<protein>
    <submittedName>
        <fullName evidence="2">Uncharacterized protein</fullName>
    </submittedName>
</protein>
<keyword evidence="1" id="KW-0812">Transmembrane</keyword>
<dbReference type="KEGG" id="smer:DU99_31995"/>
<name>A0A222LJ88_RHIML</name>
<sequence>MLTHDDRNMPERRATAAFPIGLILLAICAIFAYLAIGGAMLEGETETVVYTPPIADAPEPR</sequence>
<proteinExistence type="predicted"/>
<dbReference type="EMBL" id="WISR01000149">
    <property type="protein sequence ID" value="MQW34209.1"/>
    <property type="molecule type" value="Genomic_DNA"/>
</dbReference>
<accession>A0A222LJ88</accession>